<evidence type="ECO:0000313" key="2">
    <source>
        <dbReference type="EMBL" id="CDG98093.1"/>
    </source>
</evidence>
<dbReference type="SUPFAM" id="SSF54001">
    <property type="entry name" value="Cysteine proteinases"/>
    <property type="match status" value="1"/>
</dbReference>
<dbReference type="InterPro" id="IPR040600">
    <property type="entry name" value="Agglutinin_C"/>
</dbReference>
<dbReference type="AlphaFoldDB" id="A0A077NI81"/>
<comment type="caution">
    <text evidence="2">The sequence shown here is derived from an EMBL/GenBank/DDBJ whole genome shotgun (WGS) entry which is preliminary data.</text>
</comment>
<dbReference type="Pfam" id="PF18021">
    <property type="entry name" value="Agglutinin_C"/>
    <property type="match status" value="1"/>
</dbReference>
<sequence>MEKKDKVIKTHSLFASDKSTLSEEENIHHGENPISLSPNESDVILIDDAESLEVDTSPHASYFIKDTHGRTLCIDDKDKEDIYFEADEKPAFMGSEAYSANFIMLQLRDKKIPENSIKVIGEYNDKKYVMYAYDNSIDLTSTKLYWHTRNPSIDDRRISFNKEYVKTEKGLKQYRLVWNNQGTEMFLYSHSHDESRSLLTANHKKYSLFTLHADFIKEKLIQPLVKKTWPNIKLRLFTFRILDPFYKLVSDEKVKKIYKESGLENFKYRKNSFDCDDFSFVYKAQASKEAYSNNEKFGYAIGVVFGIFEERVHAVNIFIDHDLKVKLIKPQSGEIIEAEDWKYTPFYILI</sequence>
<accession>A0A077NI81</accession>
<reference evidence="2" key="1">
    <citation type="submission" date="2013-07" db="EMBL/GenBank/DDBJ databases">
        <title>Sub-species coevolution in mutualistic symbiosis.</title>
        <authorList>
            <person name="Murfin K."/>
            <person name="Klassen J."/>
            <person name="Lee M."/>
            <person name="Forst S."/>
            <person name="Stock P."/>
            <person name="Goodrich-Blair H."/>
        </authorList>
    </citation>
    <scope>NUCLEOTIDE SEQUENCE [LARGE SCALE GENOMIC DNA]</scope>
    <source>
        <strain evidence="2">Puntauvense</strain>
    </source>
</reference>
<dbReference type="Gene3D" id="3.30.460.70">
    <property type="match status" value="1"/>
</dbReference>
<name>A0A077NI81_XENBV</name>
<protein>
    <recommendedName>
        <fullName evidence="1">Agglutinin C-terminal domain-containing protein</fullName>
    </recommendedName>
</protein>
<dbReference type="EMBL" id="CBSW010000216">
    <property type="protein sequence ID" value="CDG98093.1"/>
    <property type="molecule type" value="Genomic_DNA"/>
</dbReference>
<dbReference type="Proteomes" id="UP000028511">
    <property type="component" value="Unassembled WGS sequence"/>
</dbReference>
<organism evidence="2">
    <name type="scientific">Xenorhabdus bovienii str. puntauvense</name>
    <dbReference type="NCBI Taxonomy" id="1398201"/>
    <lineage>
        <taxon>Bacteria</taxon>
        <taxon>Pseudomonadati</taxon>
        <taxon>Pseudomonadota</taxon>
        <taxon>Gammaproteobacteria</taxon>
        <taxon>Enterobacterales</taxon>
        <taxon>Morganellaceae</taxon>
        <taxon>Xenorhabdus</taxon>
    </lineage>
</organism>
<dbReference type="InterPro" id="IPR038765">
    <property type="entry name" value="Papain-like_cys_pep_sf"/>
</dbReference>
<dbReference type="HOGENOM" id="CLU_966282_0_0_6"/>
<evidence type="ECO:0000259" key="1">
    <source>
        <dbReference type="Pfam" id="PF18021"/>
    </source>
</evidence>
<feature type="domain" description="Agglutinin C-terminal" evidence="1">
    <location>
        <begin position="246"/>
        <end position="334"/>
    </location>
</feature>
<proteinExistence type="predicted"/>
<gene>
    <name evidence="2" type="ORF">XBP1_2930057</name>
</gene>
<dbReference type="RefSeq" id="WP_051870746.1">
    <property type="nucleotide sequence ID" value="NZ_CAWLWN010000248.1"/>
</dbReference>